<keyword evidence="10" id="KW-0238">DNA-binding</keyword>
<name>A0A6J5ZFY8_9ZZZZ</name>
<dbReference type="InterPro" id="IPR007409">
    <property type="entry name" value="Restrct_endonuc_type1_HsdR_N"/>
</dbReference>
<keyword evidence="4" id="KW-0540">Nuclease</keyword>
<dbReference type="CDD" id="cd18800">
    <property type="entry name" value="SF2_C_EcoR124I-like"/>
    <property type="match status" value="1"/>
</dbReference>
<reference evidence="12" key="1">
    <citation type="submission" date="2020-05" db="EMBL/GenBank/DDBJ databases">
        <authorList>
            <person name="Chiriac C."/>
            <person name="Salcher M."/>
            <person name="Ghai R."/>
            <person name="Kavagutti S V."/>
        </authorList>
    </citation>
    <scope>NUCLEOTIDE SEQUENCE</scope>
</reference>
<accession>A0A6J5ZFY8</accession>
<dbReference type="InterPro" id="IPR051268">
    <property type="entry name" value="Type-I_R_enzyme_R_subunit"/>
</dbReference>
<gene>
    <name evidence="12" type="ORF">UFOPK3770_00869</name>
</gene>
<dbReference type="SUPFAM" id="SSF52540">
    <property type="entry name" value="P-loop containing nucleoside triphosphate hydrolases"/>
    <property type="match status" value="2"/>
</dbReference>
<evidence type="ECO:0000256" key="9">
    <source>
        <dbReference type="ARBA" id="ARBA00022840"/>
    </source>
</evidence>
<keyword evidence="9" id="KW-0067">ATP-binding</keyword>
<evidence type="ECO:0000256" key="10">
    <source>
        <dbReference type="ARBA" id="ARBA00023125"/>
    </source>
</evidence>
<keyword evidence="5" id="KW-0547">Nucleotide-binding</keyword>
<dbReference type="InterPro" id="IPR014001">
    <property type="entry name" value="Helicase_ATP-bd"/>
</dbReference>
<comment type="similarity">
    <text evidence="2">Belongs to the HsdR family.</text>
</comment>
<evidence type="ECO:0000256" key="3">
    <source>
        <dbReference type="ARBA" id="ARBA00012654"/>
    </source>
</evidence>
<protein>
    <recommendedName>
        <fullName evidence="3">type I site-specific deoxyribonuclease</fullName>
        <ecNumber evidence="3">3.1.21.3</ecNumber>
    </recommendedName>
</protein>
<dbReference type="EMBL" id="CAESAJ010000091">
    <property type="protein sequence ID" value="CAB4339907.1"/>
    <property type="molecule type" value="Genomic_DNA"/>
</dbReference>
<dbReference type="PROSITE" id="PS51192">
    <property type="entry name" value="HELICASE_ATP_BIND_1"/>
    <property type="match status" value="1"/>
</dbReference>
<dbReference type="InterPro" id="IPR055180">
    <property type="entry name" value="HsdR_RecA-like_helicase_dom_2"/>
</dbReference>
<keyword evidence="8" id="KW-0378">Hydrolase</keyword>
<dbReference type="GO" id="GO:0003677">
    <property type="term" value="F:DNA binding"/>
    <property type="evidence" value="ECO:0007669"/>
    <property type="project" value="UniProtKB-KW"/>
</dbReference>
<evidence type="ECO:0000256" key="1">
    <source>
        <dbReference type="ARBA" id="ARBA00000851"/>
    </source>
</evidence>
<dbReference type="InterPro" id="IPR004473">
    <property type="entry name" value="Restrct_endonuc_typeI_HsdR"/>
</dbReference>
<comment type="catalytic activity">
    <reaction evidence="1">
        <text>Endonucleolytic cleavage of DNA to give random double-stranded fragments with terminal 5'-phosphates, ATP is simultaneously hydrolyzed.</text>
        <dbReference type="EC" id="3.1.21.3"/>
    </reaction>
</comment>
<dbReference type="SMART" id="SM00487">
    <property type="entry name" value="DEXDc"/>
    <property type="match status" value="1"/>
</dbReference>
<proteinExistence type="inferred from homology"/>
<evidence type="ECO:0000256" key="7">
    <source>
        <dbReference type="ARBA" id="ARBA00022759"/>
    </source>
</evidence>
<dbReference type="GO" id="GO:0005524">
    <property type="term" value="F:ATP binding"/>
    <property type="evidence" value="ECO:0007669"/>
    <property type="project" value="UniProtKB-KW"/>
</dbReference>
<dbReference type="Gene3D" id="3.40.50.300">
    <property type="entry name" value="P-loop containing nucleotide triphosphate hydrolases"/>
    <property type="match status" value="3"/>
</dbReference>
<keyword evidence="7" id="KW-0255">Endonuclease</keyword>
<evidence type="ECO:0000256" key="2">
    <source>
        <dbReference type="ARBA" id="ARBA00008598"/>
    </source>
</evidence>
<dbReference type="CDD" id="cd18030">
    <property type="entry name" value="DEXHc_RE_I_HsdR"/>
    <property type="match status" value="1"/>
</dbReference>
<dbReference type="CDD" id="cd22332">
    <property type="entry name" value="HsdR_N"/>
    <property type="match status" value="1"/>
</dbReference>
<dbReference type="InterPro" id="IPR040980">
    <property type="entry name" value="SWI2_SNF2"/>
</dbReference>
<dbReference type="AlphaFoldDB" id="A0A6J5ZFY8"/>
<evidence type="ECO:0000313" key="12">
    <source>
        <dbReference type="EMBL" id="CAB4339907.1"/>
    </source>
</evidence>
<dbReference type="PANTHER" id="PTHR30195">
    <property type="entry name" value="TYPE I SITE-SPECIFIC DEOXYRIBONUCLEASE PROTEIN SUBUNIT M AND R"/>
    <property type="match status" value="1"/>
</dbReference>
<dbReference type="Pfam" id="PF04313">
    <property type="entry name" value="HSDR_N"/>
    <property type="match status" value="1"/>
</dbReference>
<dbReference type="GO" id="GO:0009307">
    <property type="term" value="P:DNA restriction-modification system"/>
    <property type="evidence" value="ECO:0007669"/>
    <property type="project" value="UniProtKB-KW"/>
</dbReference>
<dbReference type="Pfam" id="PF22679">
    <property type="entry name" value="T1R_D3-like"/>
    <property type="match status" value="1"/>
</dbReference>
<evidence type="ECO:0000256" key="8">
    <source>
        <dbReference type="ARBA" id="ARBA00022801"/>
    </source>
</evidence>
<evidence type="ECO:0000256" key="6">
    <source>
        <dbReference type="ARBA" id="ARBA00022747"/>
    </source>
</evidence>
<organism evidence="12">
    <name type="scientific">freshwater metagenome</name>
    <dbReference type="NCBI Taxonomy" id="449393"/>
    <lineage>
        <taxon>unclassified sequences</taxon>
        <taxon>metagenomes</taxon>
        <taxon>ecological metagenomes</taxon>
    </lineage>
</organism>
<dbReference type="PANTHER" id="PTHR30195:SF15">
    <property type="entry name" value="TYPE I RESTRICTION ENZYME HINDI ENDONUCLEASE SUBUNIT"/>
    <property type="match status" value="1"/>
</dbReference>
<evidence type="ECO:0000256" key="4">
    <source>
        <dbReference type="ARBA" id="ARBA00022722"/>
    </source>
</evidence>
<evidence type="ECO:0000259" key="11">
    <source>
        <dbReference type="PROSITE" id="PS51192"/>
    </source>
</evidence>
<keyword evidence="6" id="KW-0680">Restriction system</keyword>
<dbReference type="InterPro" id="IPR027417">
    <property type="entry name" value="P-loop_NTPase"/>
</dbReference>
<dbReference type="Pfam" id="PF18766">
    <property type="entry name" value="SWI2_SNF2"/>
    <property type="match status" value="1"/>
</dbReference>
<dbReference type="EC" id="3.1.21.3" evidence="3"/>
<evidence type="ECO:0000256" key="5">
    <source>
        <dbReference type="ARBA" id="ARBA00022741"/>
    </source>
</evidence>
<dbReference type="NCBIfam" id="TIGR00348">
    <property type="entry name" value="hsdR"/>
    <property type="match status" value="1"/>
</dbReference>
<sequence length="840" mass="95189">MSRQVTFSAGQTKRFDVVGFVNGIPLLFGEAKSPVRPAVSWVDGASQIHDDYEKNVSRFFVPNTFSFATDGKDFRYGTVGAPLTEWLPWRLQEDGSSGLGEVARAALSMLKPEVVLSITEHFTLFSSNRKRQRIKLMCRYQQFLAVNQSVARVVEGRIKKGLIWHFQGSGKSLLMAFAANRLRSHPELGNPTVVIVVDRVDLDTQITATFTAADIPNLIPANSGRELQDLLTQDSRKVIITTIHKFGEADGVLNSRENIIVLVDEAHRTQEGDLGRKMRDALPNAFLFGLTGTPINTRDRNTFYAFGAAEDTSGYLNRYSFEESVRDEATLPLHFEPRLVDLHIDRASLDAGFEELTEGLSEDDRAEVTRRAGKFAYLVKSPARVNAVVQDIADHFVNRVQPNGFAAQIVTIDQETCLLYKKALDKILSPDISDVVINVGSGATDERRKFARTKDEEARLLDRFRDPADPLKIIIVTARLLTGFDAPNLQCMYLDKPMREHNLLQAICRTNRPAPNKSHGLIVDYLGIFDDVAQALNFDEQSMKRVVTNLESLKEELEPAIARCLKPFLGLDRSRIDWESLLAAQQMVSTDAERDAFALDFHQLALIWDALSPDPILTDFEPDYRWLAQVYESLKPPSGNGKLLWHALGAKTIELIHRNVRVIEIKDDVEIVLTPEVVAELEKDPDRGSIEVEFKLSARLRSHGTDPEFVALSERLERLRQKHQDGVLASVEFLRSLIELARDIVEKERNTPIEVVQGRGRAALTELFNELKDKKTPIIVERVVADIDDIVQKVRFENWQKTEAGEREVKQALRRTLLKYKLHNEQHIFDRAYEYIFQYY</sequence>
<feature type="domain" description="Helicase ATP-binding" evidence="11">
    <location>
        <begin position="152"/>
        <end position="312"/>
    </location>
</feature>
<dbReference type="GO" id="GO:0009035">
    <property type="term" value="F:type I site-specific deoxyribonuclease activity"/>
    <property type="evidence" value="ECO:0007669"/>
    <property type="project" value="UniProtKB-EC"/>
</dbReference>
<dbReference type="Gene3D" id="3.90.1570.50">
    <property type="match status" value="1"/>
</dbReference>